<protein>
    <submittedName>
        <fullName evidence="3">Prenylcysteine alpha-carboxyl methylesterase</fullName>
    </submittedName>
</protein>
<organism evidence="3 4">
    <name type="scientific">Acrasis kona</name>
    <dbReference type="NCBI Taxonomy" id="1008807"/>
    <lineage>
        <taxon>Eukaryota</taxon>
        <taxon>Discoba</taxon>
        <taxon>Heterolobosea</taxon>
        <taxon>Tetramitia</taxon>
        <taxon>Eutetramitia</taxon>
        <taxon>Acrasidae</taxon>
        <taxon>Acrasis</taxon>
    </lineage>
</organism>
<proteinExistence type="predicted"/>
<evidence type="ECO:0000313" key="4">
    <source>
        <dbReference type="Proteomes" id="UP001431209"/>
    </source>
</evidence>
<dbReference type="InterPro" id="IPR049492">
    <property type="entry name" value="BD-FAE-like_dom"/>
</dbReference>
<dbReference type="Pfam" id="PF20434">
    <property type="entry name" value="BD-FAE"/>
    <property type="match status" value="1"/>
</dbReference>
<dbReference type="InterPro" id="IPR029058">
    <property type="entry name" value="AB_hydrolase_fold"/>
</dbReference>
<comment type="caution">
    <text evidence="3">The sequence shown here is derived from an EMBL/GenBank/DDBJ whole genome shotgun (WGS) entry which is preliminary data.</text>
</comment>
<reference evidence="3 4" key="1">
    <citation type="submission" date="2024-03" db="EMBL/GenBank/DDBJ databases">
        <title>The Acrasis kona genome and developmental transcriptomes reveal deep origins of eukaryotic multicellular pathways.</title>
        <authorList>
            <person name="Sheikh S."/>
            <person name="Fu C.-J."/>
            <person name="Brown M.W."/>
            <person name="Baldauf S.L."/>
        </authorList>
    </citation>
    <scope>NUCLEOTIDE SEQUENCE [LARGE SCALE GENOMIC DNA]</scope>
    <source>
        <strain evidence="3 4">ATCC MYA-3509</strain>
    </source>
</reference>
<dbReference type="PANTHER" id="PTHR48081">
    <property type="entry name" value="AB HYDROLASE SUPERFAMILY PROTEIN C4A8.06C"/>
    <property type="match status" value="1"/>
</dbReference>
<sequence length="320" mass="36793">MEKETPIQSLSRKWVEFKIILENVLFSLSAIPWFILNLLEYYRADATFVKKDVKYGPGNRNFLNIYLPTLQETLCPVVLFVHGGIWIQGDKKLYHRLGEHFRRNGIICVIVNYTLYPNGLFERMNNDINMAVDWTIKNISRFNGDCNRVTLLGHSAGAHLLSLSLVNKALSEAKGDKGDWSLSDIHAFIAMSGVYDLVTHYEYEKVKSIHIVSPMWKASSGVDRLNLFSPILLLKSVKSKFSDFPNTYLYHGTKDIRCPPIQTRLLHEALADVVNESQTVKLVELEGWEHSDLITSFIGMYFDEGKMNRMWSELKNIIKQ</sequence>
<dbReference type="GO" id="GO:0004061">
    <property type="term" value="F:arylformamidase activity"/>
    <property type="evidence" value="ECO:0007669"/>
    <property type="project" value="TreeGrafter"/>
</dbReference>
<feature type="domain" description="BD-FAE-like" evidence="2">
    <location>
        <begin position="63"/>
        <end position="270"/>
    </location>
</feature>
<dbReference type="Gene3D" id="3.40.50.1820">
    <property type="entry name" value="alpha/beta hydrolase"/>
    <property type="match status" value="1"/>
</dbReference>
<dbReference type="PANTHER" id="PTHR48081:SF33">
    <property type="entry name" value="KYNURENINE FORMAMIDASE"/>
    <property type="match status" value="1"/>
</dbReference>
<dbReference type="SUPFAM" id="SSF53474">
    <property type="entry name" value="alpha/beta-Hydrolases"/>
    <property type="match status" value="1"/>
</dbReference>
<dbReference type="EMBL" id="JAOPGA020000701">
    <property type="protein sequence ID" value="KAL0480887.1"/>
    <property type="molecule type" value="Genomic_DNA"/>
</dbReference>
<evidence type="ECO:0000259" key="2">
    <source>
        <dbReference type="Pfam" id="PF20434"/>
    </source>
</evidence>
<accession>A0AAW2YTY6</accession>
<evidence type="ECO:0000256" key="1">
    <source>
        <dbReference type="ARBA" id="ARBA00022801"/>
    </source>
</evidence>
<evidence type="ECO:0000313" key="3">
    <source>
        <dbReference type="EMBL" id="KAL0480887.1"/>
    </source>
</evidence>
<name>A0AAW2YTY6_9EUKA</name>
<keyword evidence="4" id="KW-1185">Reference proteome</keyword>
<dbReference type="Proteomes" id="UP001431209">
    <property type="component" value="Unassembled WGS sequence"/>
</dbReference>
<keyword evidence="1" id="KW-0378">Hydrolase</keyword>
<dbReference type="AlphaFoldDB" id="A0AAW2YTY6"/>
<gene>
    <name evidence="3" type="ORF">AKO1_004040</name>
</gene>
<dbReference type="InterPro" id="IPR050300">
    <property type="entry name" value="GDXG_lipolytic_enzyme"/>
</dbReference>